<comment type="caution">
    <text evidence="2">The sequence shown here is derived from an EMBL/GenBank/DDBJ whole genome shotgun (WGS) entry which is preliminary data.</text>
</comment>
<dbReference type="RefSeq" id="WP_155109748.1">
    <property type="nucleotide sequence ID" value="NZ_WMJZ01000033.1"/>
</dbReference>
<gene>
    <name evidence="2" type="ORF">GJV78_18780</name>
</gene>
<evidence type="ECO:0000256" key="1">
    <source>
        <dbReference type="SAM" id="MobiDB-lite"/>
    </source>
</evidence>
<protein>
    <submittedName>
        <fullName evidence="2">Uncharacterized protein</fullName>
    </submittedName>
</protein>
<dbReference type="Proteomes" id="UP000477739">
    <property type="component" value="Unassembled WGS sequence"/>
</dbReference>
<name>A0A6L6IU52_9ENTR</name>
<evidence type="ECO:0000313" key="2">
    <source>
        <dbReference type="EMBL" id="MTH48263.1"/>
    </source>
</evidence>
<reference evidence="2 3" key="1">
    <citation type="submission" date="2019-11" db="EMBL/GenBank/DDBJ databases">
        <title>Escherichia alba sp. nov. isolated from the gut of plastic-eating superworms Zophobas atratus.</title>
        <authorList>
            <person name="Yang Y."/>
        </authorList>
    </citation>
    <scope>NUCLEOTIDE SEQUENCE [LARGE SCALE GENOMIC DNA]</scope>
    <source>
        <strain evidence="3">BIT-B35</strain>
    </source>
</reference>
<proteinExistence type="predicted"/>
<organism evidence="2 3">
    <name type="scientific">Intestinirhabdus alba</name>
    <dbReference type="NCBI Taxonomy" id="2899544"/>
    <lineage>
        <taxon>Bacteria</taxon>
        <taxon>Pseudomonadati</taxon>
        <taxon>Pseudomonadota</taxon>
        <taxon>Gammaproteobacteria</taxon>
        <taxon>Enterobacterales</taxon>
        <taxon>Enterobacteriaceae</taxon>
        <taxon>Intestinirhabdus</taxon>
    </lineage>
</organism>
<feature type="region of interest" description="Disordered" evidence="1">
    <location>
        <begin position="1"/>
        <end position="29"/>
    </location>
</feature>
<evidence type="ECO:0000313" key="3">
    <source>
        <dbReference type="Proteomes" id="UP000477739"/>
    </source>
</evidence>
<dbReference type="OrthoDB" id="6631119at2"/>
<keyword evidence="3" id="KW-1185">Reference proteome</keyword>
<feature type="compositionally biased region" description="Basic and acidic residues" evidence="1">
    <location>
        <begin position="1"/>
        <end position="11"/>
    </location>
</feature>
<dbReference type="AlphaFoldDB" id="A0A6L6IU52"/>
<sequence>MTKGKTNDKPNKKSSAGVTKKSQEPNVKTVKITRAKRLDIMLVYGGEDGYKEMQKAADFKSKRLQEKHKTHEIKTYVYTNIKSFKQIWTEIYKLTQMKTSSGSALYSLHEMHLFGHSSNKMLYLVGKGENITISMVIELEKLDWHKKEGCIIFHSCRSGRYEDNTDKKNTNCIAREFSKCQKVITVGQMVYATFNTGDELKDWRKRNKQLSNKLKVDLLGFDSLVLWGYKSERKVKKYYSKDPEYSLLEDWQIWPARMFISGEINLARICYKGVYNNTDEKYI</sequence>
<accession>A0A6L6IU52</accession>
<dbReference type="EMBL" id="WMJZ01000033">
    <property type="protein sequence ID" value="MTH48263.1"/>
    <property type="molecule type" value="Genomic_DNA"/>
</dbReference>